<dbReference type="OrthoDB" id="8452040at2"/>
<feature type="chain" id="PRO_5013823835" evidence="2">
    <location>
        <begin position="23"/>
        <end position="177"/>
    </location>
</feature>
<evidence type="ECO:0000256" key="1">
    <source>
        <dbReference type="SAM" id="MobiDB-lite"/>
    </source>
</evidence>
<keyword evidence="2" id="KW-0732">Signal</keyword>
<gene>
    <name evidence="3" type="ORF">CSW64_07770</name>
</gene>
<reference evidence="3 4" key="1">
    <citation type="submission" date="2017-10" db="EMBL/GenBank/DDBJ databases">
        <title>Genome sequence of Caulobacter mirabilis FWC38.</title>
        <authorList>
            <person name="Fiebig A."/>
            <person name="Crosson S."/>
        </authorList>
    </citation>
    <scope>NUCLEOTIDE SEQUENCE [LARGE SCALE GENOMIC DNA]</scope>
    <source>
        <strain evidence="3 4">FWC 38</strain>
    </source>
</reference>
<feature type="compositionally biased region" description="Basic and acidic residues" evidence="1">
    <location>
        <begin position="162"/>
        <end position="177"/>
    </location>
</feature>
<evidence type="ECO:0000313" key="3">
    <source>
        <dbReference type="EMBL" id="ATQ42319.1"/>
    </source>
</evidence>
<sequence>MTFRKAWALALMGLAVAGPAGAGAVGLCSPGEEPVLSCPVEGGKVLSLCATGAGGPAAGLKLQYRFGRPGKPELVYPDRPASAKGRFFLSTTPFSGGGEERVRFRSGPYDYLVFQRDIAGAWNEDGTRDHYQDEGVAVEKDGKVVGVRLCLGPTENSGFPKMYDRLEREARDPIDRP</sequence>
<protein>
    <submittedName>
        <fullName evidence="3">Uncharacterized protein</fullName>
    </submittedName>
</protein>
<evidence type="ECO:0000313" key="4">
    <source>
        <dbReference type="Proteomes" id="UP000228945"/>
    </source>
</evidence>
<accession>A0A2D2AWD3</accession>
<keyword evidence="4" id="KW-1185">Reference proteome</keyword>
<dbReference type="RefSeq" id="WP_099621576.1">
    <property type="nucleotide sequence ID" value="NZ_CP024201.1"/>
</dbReference>
<dbReference type="AlphaFoldDB" id="A0A2D2AWD3"/>
<proteinExistence type="predicted"/>
<dbReference type="EMBL" id="CP024201">
    <property type="protein sequence ID" value="ATQ42319.1"/>
    <property type="molecule type" value="Genomic_DNA"/>
</dbReference>
<dbReference type="KEGG" id="cmb:CSW64_07770"/>
<name>A0A2D2AWD3_9CAUL</name>
<feature type="signal peptide" evidence="2">
    <location>
        <begin position="1"/>
        <end position="22"/>
    </location>
</feature>
<evidence type="ECO:0000256" key="2">
    <source>
        <dbReference type="SAM" id="SignalP"/>
    </source>
</evidence>
<organism evidence="3 4">
    <name type="scientific">Caulobacter mirabilis</name>
    <dbReference type="NCBI Taxonomy" id="69666"/>
    <lineage>
        <taxon>Bacteria</taxon>
        <taxon>Pseudomonadati</taxon>
        <taxon>Pseudomonadota</taxon>
        <taxon>Alphaproteobacteria</taxon>
        <taxon>Caulobacterales</taxon>
        <taxon>Caulobacteraceae</taxon>
        <taxon>Caulobacter</taxon>
    </lineage>
</organism>
<feature type="region of interest" description="Disordered" evidence="1">
    <location>
        <begin position="156"/>
        <end position="177"/>
    </location>
</feature>
<dbReference type="Proteomes" id="UP000228945">
    <property type="component" value="Chromosome"/>
</dbReference>